<keyword evidence="2" id="KW-0326">Glycosidase</keyword>
<evidence type="ECO:0000313" key="5">
    <source>
        <dbReference type="Proteomes" id="UP000295172"/>
    </source>
</evidence>
<dbReference type="GO" id="GO:0008477">
    <property type="term" value="F:purine nucleosidase activity"/>
    <property type="evidence" value="ECO:0007669"/>
    <property type="project" value="TreeGrafter"/>
</dbReference>
<dbReference type="InterPro" id="IPR036452">
    <property type="entry name" value="Ribo_hydro-like"/>
</dbReference>
<dbReference type="GO" id="GO:0005829">
    <property type="term" value="C:cytosol"/>
    <property type="evidence" value="ECO:0007669"/>
    <property type="project" value="TreeGrafter"/>
</dbReference>
<proteinExistence type="predicted"/>
<dbReference type="Pfam" id="PF01156">
    <property type="entry name" value="IU_nuc_hydro"/>
    <property type="match status" value="1"/>
</dbReference>
<keyword evidence="5" id="KW-1185">Reference proteome</keyword>
<dbReference type="RefSeq" id="WP_132317993.1">
    <property type="nucleotide sequence ID" value="NZ_SMKR01000026.1"/>
</dbReference>
<feature type="domain" description="Inosine/uridine-preferring nucleoside hydrolase" evidence="3">
    <location>
        <begin position="16"/>
        <end position="332"/>
    </location>
</feature>
<dbReference type="SUPFAM" id="SSF53590">
    <property type="entry name" value="Nucleoside hydrolase"/>
    <property type="match status" value="1"/>
</dbReference>
<reference evidence="4 5" key="1">
    <citation type="submission" date="2019-02" db="EMBL/GenBank/DDBJ databases">
        <title>Draft genome sequences of novel Actinobacteria.</title>
        <authorList>
            <person name="Sahin N."/>
            <person name="Ay H."/>
            <person name="Saygin H."/>
        </authorList>
    </citation>
    <scope>NUCLEOTIDE SEQUENCE [LARGE SCALE GENOMIC DNA]</scope>
    <source>
        <strain evidence="4 5">16K104</strain>
    </source>
</reference>
<protein>
    <submittedName>
        <fullName evidence="4">Nucleoside hydrolase</fullName>
    </submittedName>
</protein>
<evidence type="ECO:0000259" key="3">
    <source>
        <dbReference type="Pfam" id="PF01156"/>
    </source>
</evidence>
<dbReference type="OrthoDB" id="9797882at2"/>
<dbReference type="InterPro" id="IPR001910">
    <property type="entry name" value="Inosine/uridine_hydrolase_dom"/>
</dbReference>
<dbReference type="AlphaFoldDB" id="A0A4R4XBK9"/>
<dbReference type="InterPro" id="IPR023186">
    <property type="entry name" value="IUNH"/>
</dbReference>
<dbReference type="Gene3D" id="3.90.245.10">
    <property type="entry name" value="Ribonucleoside hydrolase-like"/>
    <property type="match status" value="1"/>
</dbReference>
<organism evidence="4 5">
    <name type="scientific">Kribbella turkmenica</name>
    <dbReference type="NCBI Taxonomy" id="2530375"/>
    <lineage>
        <taxon>Bacteria</taxon>
        <taxon>Bacillati</taxon>
        <taxon>Actinomycetota</taxon>
        <taxon>Actinomycetes</taxon>
        <taxon>Propionibacteriales</taxon>
        <taxon>Kribbellaceae</taxon>
        <taxon>Kribbella</taxon>
    </lineage>
</organism>
<dbReference type="PANTHER" id="PTHR12304">
    <property type="entry name" value="INOSINE-URIDINE PREFERRING NUCLEOSIDE HYDROLASE"/>
    <property type="match status" value="1"/>
</dbReference>
<accession>A0A4R4XBK9</accession>
<gene>
    <name evidence="4" type="ORF">E1218_08400</name>
</gene>
<dbReference type="PANTHER" id="PTHR12304:SF4">
    <property type="entry name" value="URIDINE NUCLEOSIDASE"/>
    <property type="match status" value="1"/>
</dbReference>
<dbReference type="GO" id="GO:0006152">
    <property type="term" value="P:purine nucleoside catabolic process"/>
    <property type="evidence" value="ECO:0007669"/>
    <property type="project" value="TreeGrafter"/>
</dbReference>
<dbReference type="EMBL" id="SMKR01000026">
    <property type="protein sequence ID" value="TDD28051.1"/>
    <property type="molecule type" value="Genomic_DNA"/>
</dbReference>
<evidence type="ECO:0000256" key="1">
    <source>
        <dbReference type="ARBA" id="ARBA00022801"/>
    </source>
</evidence>
<dbReference type="Proteomes" id="UP000295172">
    <property type="component" value="Unassembled WGS sequence"/>
</dbReference>
<keyword evidence="1 4" id="KW-0378">Hydrolase</keyword>
<evidence type="ECO:0000256" key="2">
    <source>
        <dbReference type="ARBA" id="ARBA00023295"/>
    </source>
</evidence>
<evidence type="ECO:0000313" key="4">
    <source>
        <dbReference type="EMBL" id="TDD28051.1"/>
    </source>
</evidence>
<sequence length="357" mass="38008">MTNRDQSCRGRAVPTILDVDTGVDDALALMLACAAEEIDLVGVTCVAGNTRLPDVLTNTRAILRYCGREYLPVAAGADRALVREPVGLDNAWVHGGAGRGYATIAERLAPSTNVHAAQFIVDEVRRRPGEITLISTGPMTNIALALRLEPRLPSLIGRWIFMGGAFAVGGNTTPAAEFNVQADPEAARIAISEFSSAPQRPTAIGLDVTHQVRLLPRHIERLAAMAGDEFSVVPGSGPWGTPSNPLLAYLEGAIRKYAEYHQQLHGFYGTYLHDPVTVAVAMDPTLVSVRPAAVDVECRGALTAGATVADWKKVWDKEPNVDVAITVDAERALATVTHAVGSFIASAESVRDRSTAT</sequence>
<name>A0A4R4XBK9_9ACTN</name>
<comment type="caution">
    <text evidence="4">The sequence shown here is derived from an EMBL/GenBank/DDBJ whole genome shotgun (WGS) entry which is preliminary data.</text>
</comment>